<dbReference type="Pfam" id="PF00440">
    <property type="entry name" value="TetR_N"/>
    <property type="match status" value="1"/>
</dbReference>
<dbReference type="PANTHER" id="PTHR30055">
    <property type="entry name" value="HTH-TYPE TRANSCRIPTIONAL REGULATOR RUTR"/>
    <property type="match status" value="1"/>
</dbReference>
<dbReference type="RefSeq" id="WP_007715192.1">
    <property type="nucleotide sequence ID" value="NZ_JAWRJJ010000059.1"/>
</dbReference>
<reference evidence="6 7" key="1">
    <citation type="submission" date="2018-08" db="EMBL/GenBank/DDBJ databases">
        <title>A genome reference for cultivated species of the human gut microbiota.</title>
        <authorList>
            <person name="Zou Y."/>
            <person name="Xue W."/>
            <person name="Luo G."/>
        </authorList>
    </citation>
    <scope>NUCLEOTIDE SEQUENCE [LARGE SCALE GENOMIC DNA]</scope>
    <source>
        <strain evidence="6 7">AF04-15</strain>
    </source>
</reference>
<protein>
    <submittedName>
        <fullName evidence="6">TetR/AcrR family transcriptional regulator</fullName>
    </submittedName>
</protein>
<proteinExistence type="predicted"/>
<name>A0A413FC99_9FIRM</name>
<feature type="domain" description="HTH tetR-type" evidence="5">
    <location>
        <begin position="8"/>
        <end position="66"/>
    </location>
</feature>
<evidence type="ECO:0000313" key="6">
    <source>
        <dbReference type="EMBL" id="RGX27023.1"/>
    </source>
</evidence>
<evidence type="ECO:0000256" key="3">
    <source>
        <dbReference type="ARBA" id="ARBA00023163"/>
    </source>
</evidence>
<dbReference type="OrthoDB" id="9780939at2"/>
<dbReference type="InterPro" id="IPR001647">
    <property type="entry name" value="HTH_TetR"/>
</dbReference>
<comment type="caution">
    <text evidence="6">The sequence shown here is derived from an EMBL/GenBank/DDBJ whole genome shotgun (WGS) entry which is preliminary data.</text>
</comment>
<gene>
    <name evidence="6" type="ORF">DWV29_18305</name>
</gene>
<feature type="DNA-binding region" description="H-T-H motif" evidence="4">
    <location>
        <begin position="31"/>
        <end position="50"/>
    </location>
</feature>
<keyword evidence="1" id="KW-0805">Transcription regulation</keyword>
<dbReference type="InterPro" id="IPR050109">
    <property type="entry name" value="HTH-type_TetR-like_transc_reg"/>
</dbReference>
<organism evidence="6 7">
    <name type="scientific">Enterocloster asparagiformis</name>
    <dbReference type="NCBI Taxonomy" id="333367"/>
    <lineage>
        <taxon>Bacteria</taxon>
        <taxon>Bacillati</taxon>
        <taxon>Bacillota</taxon>
        <taxon>Clostridia</taxon>
        <taxon>Lachnospirales</taxon>
        <taxon>Lachnospiraceae</taxon>
        <taxon>Enterocloster</taxon>
    </lineage>
</organism>
<dbReference type="GO" id="GO:0003700">
    <property type="term" value="F:DNA-binding transcription factor activity"/>
    <property type="evidence" value="ECO:0007669"/>
    <property type="project" value="TreeGrafter"/>
</dbReference>
<evidence type="ECO:0000256" key="4">
    <source>
        <dbReference type="PROSITE-ProRule" id="PRU00335"/>
    </source>
</evidence>
<accession>A0A413FC99</accession>
<evidence type="ECO:0000259" key="5">
    <source>
        <dbReference type="PROSITE" id="PS50977"/>
    </source>
</evidence>
<dbReference type="PROSITE" id="PS50977">
    <property type="entry name" value="HTH_TETR_2"/>
    <property type="match status" value="1"/>
</dbReference>
<dbReference type="Gene3D" id="1.10.357.10">
    <property type="entry name" value="Tetracycline Repressor, domain 2"/>
    <property type="match status" value="1"/>
</dbReference>
<dbReference type="PANTHER" id="PTHR30055:SF234">
    <property type="entry name" value="HTH-TYPE TRANSCRIPTIONAL REGULATOR BETI"/>
    <property type="match status" value="1"/>
</dbReference>
<evidence type="ECO:0000256" key="2">
    <source>
        <dbReference type="ARBA" id="ARBA00023125"/>
    </source>
</evidence>
<dbReference type="PRINTS" id="PR00455">
    <property type="entry name" value="HTHTETR"/>
</dbReference>
<dbReference type="InterPro" id="IPR009057">
    <property type="entry name" value="Homeodomain-like_sf"/>
</dbReference>
<dbReference type="GO" id="GO:0000976">
    <property type="term" value="F:transcription cis-regulatory region binding"/>
    <property type="evidence" value="ECO:0007669"/>
    <property type="project" value="TreeGrafter"/>
</dbReference>
<dbReference type="EMBL" id="QSBM01000014">
    <property type="protein sequence ID" value="RGX27023.1"/>
    <property type="molecule type" value="Genomic_DNA"/>
</dbReference>
<dbReference type="SUPFAM" id="SSF46689">
    <property type="entry name" value="Homeodomain-like"/>
    <property type="match status" value="1"/>
</dbReference>
<keyword evidence="2 4" id="KW-0238">DNA-binding</keyword>
<dbReference type="Proteomes" id="UP000283880">
    <property type="component" value="Unassembled WGS sequence"/>
</dbReference>
<sequence>MGDMDISGEKREQIIRAAMKNFSKNGYRKTVMDEIVADAGVSKGLVFHYFESKKALCPPSSFLGRF</sequence>
<evidence type="ECO:0000256" key="1">
    <source>
        <dbReference type="ARBA" id="ARBA00023015"/>
    </source>
</evidence>
<dbReference type="AlphaFoldDB" id="A0A413FC99"/>
<evidence type="ECO:0000313" key="7">
    <source>
        <dbReference type="Proteomes" id="UP000283880"/>
    </source>
</evidence>
<keyword evidence="3" id="KW-0804">Transcription</keyword>